<keyword evidence="4" id="KW-1185">Reference proteome</keyword>
<gene>
    <name evidence="3" type="ORF">NEOLI_000842</name>
</gene>
<dbReference type="InterPro" id="IPR011765">
    <property type="entry name" value="Pept_M16_N"/>
</dbReference>
<dbReference type="Pfam" id="PF05193">
    <property type="entry name" value="Peptidase_M16_C"/>
    <property type="match status" value="1"/>
</dbReference>
<dbReference type="Proteomes" id="UP000186594">
    <property type="component" value="Unassembled WGS sequence"/>
</dbReference>
<dbReference type="OrthoDB" id="4953at2759"/>
<name>A0A1U7LRG8_NEOID</name>
<dbReference type="STRING" id="1198029.A0A1U7LRG8"/>
<organism evidence="3 4">
    <name type="scientific">Neolecta irregularis (strain DAH-3)</name>
    <dbReference type="NCBI Taxonomy" id="1198029"/>
    <lineage>
        <taxon>Eukaryota</taxon>
        <taxon>Fungi</taxon>
        <taxon>Dikarya</taxon>
        <taxon>Ascomycota</taxon>
        <taxon>Taphrinomycotina</taxon>
        <taxon>Neolectales</taxon>
        <taxon>Neolectaceae</taxon>
        <taxon>Neolecta</taxon>
    </lineage>
</organism>
<feature type="domain" description="Peptidase M16 N-terminal" evidence="1">
    <location>
        <begin position="6"/>
        <end position="88"/>
    </location>
</feature>
<accession>A0A1U7LRG8</accession>
<evidence type="ECO:0000313" key="3">
    <source>
        <dbReference type="EMBL" id="OLL25266.1"/>
    </source>
</evidence>
<proteinExistence type="predicted"/>
<dbReference type="InterPro" id="IPR007863">
    <property type="entry name" value="Peptidase_M16_C"/>
</dbReference>
<evidence type="ECO:0000259" key="2">
    <source>
        <dbReference type="Pfam" id="PF05193"/>
    </source>
</evidence>
<feature type="domain" description="Peptidase M16 C-terminal" evidence="2">
    <location>
        <begin position="145"/>
        <end position="190"/>
    </location>
</feature>
<dbReference type="Gene3D" id="3.30.830.10">
    <property type="entry name" value="Metalloenzyme, LuxS/M16 peptidase-like"/>
    <property type="match status" value="4"/>
</dbReference>
<evidence type="ECO:0000259" key="1">
    <source>
        <dbReference type="Pfam" id="PF00675"/>
    </source>
</evidence>
<dbReference type="Pfam" id="PF00675">
    <property type="entry name" value="Peptidase_M16"/>
    <property type="match status" value="1"/>
</dbReference>
<sequence>MPVHDDSGCPHTLEHLIFLGSRKYPYHGILDLLANKSFAQGTNAWTDTDNTVYDIYTASEDGFLRILPIYIDHVLFPVLQQSAFTTEVYHVNGTGEDGGVVFSEMQGTENTSSSLMALETQRTLFPQGSGYRSETGGLMESLRALDNEKIKEFHKKAYVPRNLAIVIVGKLDHANLLKTLQAMDDDISPDFPMTRDYQRPWVTSPATNRLSKSTLKSVEFPDKDESMGEDLVDATAILMICLYLCDSPIAPLSREFIEIEHPLYISFDISERLESLCTLEFSAVPTAFLQSFESKFFSVLDTVVRDGVDLGRMTMLINKEKLKVRSLLSFLISKSFDAVETSPHNGFTTSIITAVLYGDEQGHDLKKYLVDLEAFDILSTWTRSQWSSSLSRWFIDQPHVTILATPSNAMANRLEKENTQRIQNRITDLGREKLEALDRDLVLAKKENERPIPNSILADFRIPEIESIHFIQSETARVGLGRLDGVLYAGPGSALIDSDNPTQRAMDSHRDLNLWVQLDVTRKNGEKLTWERVVEALDLDFVDYGAYLGVGQSFEDLIVAKVKVAKDKYLEAVDWIYDILVVCHPLSKLTTRGRNLTQNVGVSLSKMINNIPAQRRDGSGMSWALYYDLILDENRSTAKASNFLTQEKFLHEMEQVFEQNPSDILSGLCGIQRICCLPENMRVHIIGPVVQLADPLSPWDMFRCTKEVTPVRYARDLLSGVGMCPRRVATILALPSIESSFSIHFSRGPQDWQHPDLAALLVLAEYLSLVEGYFWKGIRGAGLAYGASLSLRMEEGMIYFSVYRSPNSALAFEKAKEIVEELGSGKQKFDELTLDSAKSSLIYANVSTESTLMSAVWVS</sequence>
<evidence type="ECO:0000313" key="4">
    <source>
        <dbReference type="Proteomes" id="UP000186594"/>
    </source>
</evidence>
<evidence type="ECO:0008006" key="5">
    <source>
        <dbReference type="Google" id="ProtNLM"/>
    </source>
</evidence>
<comment type="caution">
    <text evidence="3">The sequence shown here is derived from an EMBL/GenBank/DDBJ whole genome shotgun (WGS) entry which is preliminary data.</text>
</comment>
<dbReference type="PANTHER" id="PTHR43016">
    <property type="entry name" value="PRESEQUENCE PROTEASE"/>
    <property type="match status" value="1"/>
</dbReference>
<dbReference type="FunFam" id="3.30.830.10:FF:000015">
    <property type="entry name" value="Putative zinc metalloprotease"/>
    <property type="match status" value="1"/>
</dbReference>
<dbReference type="EMBL" id="LXFE01000464">
    <property type="protein sequence ID" value="OLL25266.1"/>
    <property type="molecule type" value="Genomic_DNA"/>
</dbReference>
<dbReference type="SUPFAM" id="SSF63411">
    <property type="entry name" value="LuxS/MPP-like metallohydrolase"/>
    <property type="match status" value="3"/>
</dbReference>
<dbReference type="GO" id="GO:0046872">
    <property type="term" value="F:metal ion binding"/>
    <property type="evidence" value="ECO:0007669"/>
    <property type="project" value="InterPro"/>
</dbReference>
<dbReference type="OMA" id="CVEGPFW"/>
<dbReference type="AlphaFoldDB" id="A0A1U7LRG8"/>
<reference evidence="3 4" key="1">
    <citation type="submission" date="2016-04" db="EMBL/GenBank/DDBJ databases">
        <title>Evolutionary innovation and constraint leading to complex multicellularity in the Ascomycota.</title>
        <authorList>
            <person name="Cisse O."/>
            <person name="Nguyen A."/>
            <person name="Hewitt D.A."/>
            <person name="Jedd G."/>
            <person name="Stajich J.E."/>
        </authorList>
    </citation>
    <scope>NUCLEOTIDE SEQUENCE [LARGE SCALE GENOMIC DNA]</scope>
    <source>
        <strain evidence="3 4">DAH-3</strain>
    </source>
</reference>
<protein>
    <recommendedName>
        <fullName evidence="5">Mitochondrial presequence protease</fullName>
    </recommendedName>
</protein>
<dbReference type="PANTHER" id="PTHR43016:SF16">
    <property type="entry name" value="METALLOPROTEASE, PUTATIVE (AFU_ORTHOLOGUE AFUA_4G07610)-RELATED"/>
    <property type="match status" value="1"/>
</dbReference>
<dbReference type="InterPro" id="IPR011249">
    <property type="entry name" value="Metalloenz_LuxS/M16"/>
</dbReference>